<dbReference type="GO" id="GO:0046677">
    <property type="term" value="P:response to antibiotic"/>
    <property type="evidence" value="ECO:0007669"/>
    <property type="project" value="UniProtKB-UniRule"/>
</dbReference>
<dbReference type="SUPFAM" id="SSF56601">
    <property type="entry name" value="beta-lactamase/transpeptidase-like"/>
    <property type="match status" value="1"/>
</dbReference>
<reference evidence="9 10" key="1">
    <citation type="submission" date="2017-03" db="EMBL/GenBank/DDBJ databases">
        <title>Genome analysis of strain PAMC 26510.</title>
        <authorList>
            <person name="Oh H.-M."/>
            <person name="Yang J.-A."/>
        </authorList>
    </citation>
    <scope>NUCLEOTIDE SEQUENCE [LARGE SCALE GENOMIC DNA]</scope>
    <source>
        <strain evidence="9 10">PAMC 26510</strain>
    </source>
</reference>
<comment type="caution">
    <text evidence="9">The sequence shown here is derived from an EMBL/GenBank/DDBJ whole genome shotgun (WGS) entry which is preliminary data.</text>
</comment>
<dbReference type="GO" id="GO:0030655">
    <property type="term" value="P:beta-lactam antibiotic catabolic process"/>
    <property type="evidence" value="ECO:0007669"/>
    <property type="project" value="InterPro"/>
</dbReference>
<feature type="region of interest" description="Disordered" evidence="7">
    <location>
        <begin position="201"/>
        <end position="223"/>
    </location>
</feature>
<gene>
    <name evidence="9" type="ORF">PAMC26510_07990</name>
</gene>
<dbReference type="InterPro" id="IPR012338">
    <property type="entry name" value="Beta-lactam/transpept-like"/>
</dbReference>
<evidence type="ECO:0000313" key="10">
    <source>
        <dbReference type="Proteomes" id="UP000194546"/>
    </source>
</evidence>
<comment type="catalytic activity">
    <reaction evidence="1 6">
        <text>a beta-lactam + H2O = a substituted beta-amino acid</text>
        <dbReference type="Rhea" id="RHEA:20401"/>
        <dbReference type="ChEBI" id="CHEBI:15377"/>
        <dbReference type="ChEBI" id="CHEBI:35627"/>
        <dbReference type="ChEBI" id="CHEBI:140347"/>
        <dbReference type="EC" id="3.5.2.6"/>
    </reaction>
</comment>
<dbReference type="EC" id="3.5.2.6" evidence="3 6"/>
<keyword evidence="5 6" id="KW-0046">Antibiotic resistance</keyword>
<evidence type="ECO:0000256" key="3">
    <source>
        <dbReference type="ARBA" id="ARBA00012865"/>
    </source>
</evidence>
<feature type="domain" description="Beta-lactamase class A catalytic" evidence="8">
    <location>
        <begin position="86"/>
        <end position="302"/>
    </location>
</feature>
<name>A0A242N2B9_CABSO</name>
<comment type="similarity">
    <text evidence="2 6">Belongs to the class-A beta-lactamase family.</text>
</comment>
<dbReference type="GO" id="GO:0008800">
    <property type="term" value="F:beta-lactamase activity"/>
    <property type="evidence" value="ECO:0007669"/>
    <property type="project" value="UniProtKB-UniRule"/>
</dbReference>
<dbReference type="PRINTS" id="PR00118">
    <property type="entry name" value="BLACTAMASEA"/>
</dbReference>
<evidence type="ECO:0000256" key="1">
    <source>
        <dbReference type="ARBA" id="ARBA00001526"/>
    </source>
</evidence>
<dbReference type="Proteomes" id="UP000194546">
    <property type="component" value="Unassembled WGS sequence"/>
</dbReference>
<organism evidence="9 10">
    <name type="scientific">Caballeronia sordidicola</name>
    <name type="common">Burkholderia sordidicola</name>
    <dbReference type="NCBI Taxonomy" id="196367"/>
    <lineage>
        <taxon>Bacteria</taxon>
        <taxon>Pseudomonadati</taxon>
        <taxon>Pseudomonadota</taxon>
        <taxon>Betaproteobacteria</taxon>
        <taxon>Burkholderiales</taxon>
        <taxon>Burkholderiaceae</taxon>
        <taxon>Caballeronia</taxon>
    </lineage>
</organism>
<accession>A0A242N2B9</accession>
<evidence type="ECO:0000259" key="8">
    <source>
        <dbReference type="Pfam" id="PF13354"/>
    </source>
</evidence>
<evidence type="ECO:0000256" key="4">
    <source>
        <dbReference type="ARBA" id="ARBA00022801"/>
    </source>
</evidence>
<sequence>MRVNLSSFVNAIQTVDIERSIQVTNGGSMITRRMFTGALAGASLAGVVAASFGEWAMAADSNGAGLADKISKRLARIEASTSGRLGVSVLDTGSGAHAGLRADEAFPMCSTFKFLAAGFVLARVDKGEEDLKRKIVYSKSDLVDYSPVTQHHADSAGLSVAALCDAAITLSDNTAANLLLASFGGPAALTAFVRTLGDTQTRLDRNEPTLNESTPGDPRDTTTPNAMLANMRTLLLTDRLSVSSCAQLRDWLIANKTGAKRIREKLPKDWRVGDKTGTGSHGSTNDIAIIWPPKRAPLLVTAYLTLTSAQTARREAAIADIGGLVVSSF</sequence>
<dbReference type="InterPro" id="IPR045155">
    <property type="entry name" value="Beta-lactam_cat"/>
</dbReference>
<dbReference type="EMBL" id="NBTY01000051">
    <property type="protein sequence ID" value="OTP77815.1"/>
    <property type="molecule type" value="Genomic_DNA"/>
</dbReference>
<protein>
    <recommendedName>
        <fullName evidence="3 6">Beta-lactamase</fullName>
        <ecNumber evidence="3 6">3.5.2.6</ecNumber>
    </recommendedName>
</protein>
<proteinExistence type="inferred from homology"/>
<dbReference type="Pfam" id="PF13354">
    <property type="entry name" value="Beta-lactamase2"/>
    <property type="match status" value="1"/>
</dbReference>
<evidence type="ECO:0000313" key="9">
    <source>
        <dbReference type="EMBL" id="OTP77815.1"/>
    </source>
</evidence>
<dbReference type="Gene3D" id="3.40.710.10">
    <property type="entry name" value="DD-peptidase/beta-lactamase superfamily"/>
    <property type="match status" value="1"/>
</dbReference>
<dbReference type="InterPro" id="IPR023650">
    <property type="entry name" value="Beta-lactam_class-A_AS"/>
</dbReference>
<keyword evidence="4 6" id="KW-0378">Hydrolase</keyword>
<dbReference type="InterPro" id="IPR000871">
    <property type="entry name" value="Beta-lactam_class-A"/>
</dbReference>
<evidence type="ECO:0000256" key="7">
    <source>
        <dbReference type="SAM" id="MobiDB-lite"/>
    </source>
</evidence>
<dbReference type="NCBIfam" id="NF033103">
    <property type="entry name" value="bla_class_A"/>
    <property type="match status" value="1"/>
</dbReference>
<dbReference type="PROSITE" id="PS00146">
    <property type="entry name" value="BETA_LACTAMASE_A"/>
    <property type="match status" value="1"/>
</dbReference>
<evidence type="ECO:0000256" key="6">
    <source>
        <dbReference type="RuleBase" id="RU361140"/>
    </source>
</evidence>
<evidence type="ECO:0000256" key="2">
    <source>
        <dbReference type="ARBA" id="ARBA00009009"/>
    </source>
</evidence>
<dbReference type="PANTHER" id="PTHR35333">
    <property type="entry name" value="BETA-LACTAMASE"/>
    <property type="match status" value="1"/>
</dbReference>
<evidence type="ECO:0000256" key="5">
    <source>
        <dbReference type="ARBA" id="ARBA00023251"/>
    </source>
</evidence>
<dbReference type="PANTHER" id="PTHR35333:SF3">
    <property type="entry name" value="BETA-LACTAMASE-TYPE TRANSPEPTIDASE FOLD CONTAINING PROTEIN"/>
    <property type="match status" value="1"/>
</dbReference>
<dbReference type="AlphaFoldDB" id="A0A242N2B9"/>